<comment type="caution">
    <text evidence="3">The sequence shown here is derived from an EMBL/GenBank/DDBJ whole genome shotgun (WGS) entry which is preliminary data.</text>
</comment>
<evidence type="ECO:0000313" key="4">
    <source>
        <dbReference type="Proteomes" id="UP000499080"/>
    </source>
</evidence>
<feature type="compositionally biased region" description="Acidic residues" evidence="1">
    <location>
        <begin position="51"/>
        <end position="62"/>
    </location>
</feature>
<proteinExistence type="predicted"/>
<evidence type="ECO:0000256" key="2">
    <source>
        <dbReference type="SAM" id="SignalP"/>
    </source>
</evidence>
<dbReference type="AlphaFoldDB" id="A0A4Y2DVS1"/>
<accession>A0A4Y2DVS1</accession>
<name>A0A4Y2DVS1_ARAVE</name>
<dbReference type="Proteomes" id="UP000499080">
    <property type="component" value="Unassembled WGS sequence"/>
</dbReference>
<gene>
    <name evidence="3" type="ORF">AVEN_107638_1</name>
</gene>
<feature type="signal peptide" evidence="2">
    <location>
        <begin position="1"/>
        <end position="22"/>
    </location>
</feature>
<feature type="non-terminal residue" evidence="3">
    <location>
        <position position="62"/>
    </location>
</feature>
<sequence length="62" mass="6759">MAQNRNQNFVPYLVVVLQSVHAWLESAVGEGFVDEAGQVAAGVPHRREAEPQDEQDVAEGGR</sequence>
<evidence type="ECO:0000256" key="1">
    <source>
        <dbReference type="SAM" id="MobiDB-lite"/>
    </source>
</evidence>
<feature type="chain" id="PRO_5021384881" evidence="2">
    <location>
        <begin position="23"/>
        <end position="62"/>
    </location>
</feature>
<keyword evidence="4" id="KW-1185">Reference proteome</keyword>
<reference evidence="3 4" key="1">
    <citation type="journal article" date="2019" name="Sci. Rep.">
        <title>Orb-weaving spider Araneus ventricosus genome elucidates the spidroin gene catalogue.</title>
        <authorList>
            <person name="Kono N."/>
            <person name="Nakamura H."/>
            <person name="Ohtoshi R."/>
            <person name="Moran D.A.P."/>
            <person name="Shinohara A."/>
            <person name="Yoshida Y."/>
            <person name="Fujiwara M."/>
            <person name="Mori M."/>
            <person name="Tomita M."/>
            <person name="Arakawa K."/>
        </authorList>
    </citation>
    <scope>NUCLEOTIDE SEQUENCE [LARGE SCALE GENOMIC DNA]</scope>
</reference>
<organism evidence="3 4">
    <name type="scientific">Araneus ventricosus</name>
    <name type="common">Orbweaver spider</name>
    <name type="synonym">Epeira ventricosa</name>
    <dbReference type="NCBI Taxonomy" id="182803"/>
    <lineage>
        <taxon>Eukaryota</taxon>
        <taxon>Metazoa</taxon>
        <taxon>Ecdysozoa</taxon>
        <taxon>Arthropoda</taxon>
        <taxon>Chelicerata</taxon>
        <taxon>Arachnida</taxon>
        <taxon>Araneae</taxon>
        <taxon>Araneomorphae</taxon>
        <taxon>Entelegynae</taxon>
        <taxon>Araneoidea</taxon>
        <taxon>Araneidae</taxon>
        <taxon>Araneus</taxon>
    </lineage>
</organism>
<dbReference type="EMBL" id="BGPR01090821">
    <property type="protein sequence ID" value="GBM20851.1"/>
    <property type="molecule type" value="Genomic_DNA"/>
</dbReference>
<feature type="region of interest" description="Disordered" evidence="1">
    <location>
        <begin position="42"/>
        <end position="62"/>
    </location>
</feature>
<protein>
    <submittedName>
        <fullName evidence="3">Uncharacterized protein</fullName>
    </submittedName>
</protein>
<evidence type="ECO:0000313" key="3">
    <source>
        <dbReference type="EMBL" id="GBM20851.1"/>
    </source>
</evidence>
<keyword evidence="2" id="KW-0732">Signal</keyword>